<organism evidence="2 3">
    <name type="scientific">Hevea brasiliensis</name>
    <name type="common">Para rubber tree</name>
    <name type="synonym">Siphonia brasiliensis</name>
    <dbReference type="NCBI Taxonomy" id="3981"/>
    <lineage>
        <taxon>Eukaryota</taxon>
        <taxon>Viridiplantae</taxon>
        <taxon>Streptophyta</taxon>
        <taxon>Embryophyta</taxon>
        <taxon>Tracheophyta</taxon>
        <taxon>Spermatophyta</taxon>
        <taxon>Magnoliopsida</taxon>
        <taxon>eudicotyledons</taxon>
        <taxon>Gunneridae</taxon>
        <taxon>Pentapetalae</taxon>
        <taxon>rosids</taxon>
        <taxon>fabids</taxon>
        <taxon>Malpighiales</taxon>
        <taxon>Euphorbiaceae</taxon>
        <taxon>Crotonoideae</taxon>
        <taxon>Micrandreae</taxon>
        <taxon>Hevea</taxon>
    </lineage>
</organism>
<evidence type="ECO:0000256" key="1">
    <source>
        <dbReference type="SAM" id="MobiDB-lite"/>
    </source>
</evidence>
<accession>A0A6A6M7Y3</accession>
<reference evidence="2 3" key="1">
    <citation type="journal article" date="2020" name="Mol. Plant">
        <title>The Chromosome-Based Rubber Tree Genome Provides New Insights into Spurge Genome Evolution and Rubber Biosynthesis.</title>
        <authorList>
            <person name="Liu J."/>
            <person name="Shi C."/>
            <person name="Shi C.C."/>
            <person name="Li W."/>
            <person name="Zhang Q.J."/>
            <person name="Zhang Y."/>
            <person name="Li K."/>
            <person name="Lu H.F."/>
            <person name="Shi C."/>
            <person name="Zhu S.T."/>
            <person name="Xiao Z.Y."/>
            <person name="Nan H."/>
            <person name="Yue Y."/>
            <person name="Zhu X.G."/>
            <person name="Wu Y."/>
            <person name="Hong X.N."/>
            <person name="Fan G.Y."/>
            <person name="Tong Y."/>
            <person name="Zhang D."/>
            <person name="Mao C.L."/>
            <person name="Liu Y.L."/>
            <person name="Hao S.J."/>
            <person name="Liu W.Q."/>
            <person name="Lv M.Q."/>
            <person name="Zhang H.B."/>
            <person name="Liu Y."/>
            <person name="Hu-Tang G.R."/>
            <person name="Wang J.P."/>
            <person name="Wang J.H."/>
            <person name="Sun Y.H."/>
            <person name="Ni S.B."/>
            <person name="Chen W.B."/>
            <person name="Zhang X.C."/>
            <person name="Jiao Y.N."/>
            <person name="Eichler E.E."/>
            <person name="Li G.H."/>
            <person name="Liu X."/>
            <person name="Gao L.Z."/>
        </authorList>
    </citation>
    <scope>NUCLEOTIDE SEQUENCE [LARGE SCALE GENOMIC DNA]</scope>
    <source>
        <strain evidence="3">cv. GT1</strain>
        <tissue evidence="2">Leaf</tissue>
    </source>
</reference>
<sequence>MARILSGALLRHCNHSSSLPIKYPPLVPLSFQHRHRSSKPQLIEIDLAALSSSKGSSSSNSASSSSSDGGGGDDDDGEMLMMQKLEDMIQRVMLQKSTPDWLPFLPGSSFWVAPHHRPLRLGELVVKLFDQLNHEESLSLITSRGWPCSAFFIPDSTPRKADLEFNVGGMEVKVDIEEEEVNGEAKMQCVEDSDSNDKKG</sequence>
<dbReference type="PANTHER" id="PTHR33972">
    <property type="entry name" value="EXPRESSED PROTEIN"/>
    <property type="match status" value="1"/>
</dbReference>
<keyword evidence="3" id="KW-1185">Reference proteome</keyword>
<dbReference type="PANTHER" id="PTHR33972:SF28">
    <property type="match status" value="1"/>
</dbReference>
<feature type="compositionally biased region" description="Low complexity" evidence="1">
    <location>
        <begin position="52"/>
        <end position="67"/>
    </location>
</feature>
<evidence type="ECO:0000313" key="3">
    <source>
        <dbReference type="Proteomes" id="UP000467840"/>
    </source>
</evidence>
<name>A0A6A6M7Y3_HEVBR</name>
<dbReference type="Proteomes" id="UP000467840">
    <property type="component" value="Chromosome 14"/>
</dbReference>
<feature type="region of interest" description="Disordered" evidence="1">
    <location>
        <begin position="52"/>
        <end position="78"/>
    </location>
</feature>
<proteinExistence type="predicted"/>
<dbReference type="EMBL" id="JAAGAX010000006">
    <property type="protein sequence ID" value="KAF2309762.1"/>
    <property type="molecule type" value="Genomic_DNA"/>
</dbReference>
<feature type="region of interest" description="Disordered" evidence="1">
    <location>
        <begin position="181"/>
        <end position="200"/>
    </location>
</feature>
<comment type="caution">
    <text evidence="2">The sequence shown here is derived from an EMBL/GenBank/DDBJ whole genome shotgun (WGS) entry which is preliminary data.</text>
</comment>
<protein>
    <submittedName>
        <fullName evidence="2">Uncharacterized protein</fullName>
    </submittedName>
</protein>
<dbReference type="AlphaFoldDB" id="A0A6A6M7Y3"/>
<evidence type="ECO:0000313" key="2">
    <source>
        <dbReference type="EMBL" id="KAF2309762.1"/>
    </source>
</evidence>
<gene>
    <name evidence="2" type="ORF">GH714_004985</name>
</gene>